<dbReference type="Proteomes" id="UP000053669">
    <property type="component" value="Unassembled WGS sequence"/>
</dbReference>
<gene>
    <name evidence="4" type="ORF">AQJ46_44515</name>
</gene>
<dbReference type="PROSITE" id="PS51318">
    <property type="entry name" value="TAT"/>
    <property type="match status" value="1"/>
</dbReference>
<dbReference type="SUPFAM" id="SSF53850">
    <property type="entry name" value="Periplasmic binding protein-like II"/>
    <property type="match status" value="1"/>
</dbReference>
<comment type="caution">
    <text evidence="4">The sequence shown here is derived from an EMBL/GenBank/DDBJ whole genome shotgun (WGS) entry which is preliminary data.</text>
</comment>
<feature type="region of interest" description="Disordered" evidence="2">
    <location>
        <begin position="360"/>
        <end position="379"/>
    </location>
</feature>
<dbReference type="Gene3D" id="3.40.190.10">
    <property type="entry name" value="Periplasmic binding protein-like II"/>
    <property type="match status" value="2"/>
</dbReference>
<sequence>MGFSRRTLLRAAALGTAAAGLQTMTSNAASAAPSSDAAVGEQEQLQALYRTARDEGGRVTLYMGGDAPGFFDFIPQAFLAQFPGIQVNTITDLSKYHDARIDNQLATGKLVADVAILQTTHDFDRWKAMGELLRYRPVGWDNVFDNAKDPDGHWASAYYGVFAPIVGIHQAPADPNDFRATDLLSPVFTNRIVSTWPNDDDAVLFQYKLFIDQYGWDWLDKFAAQRPTYVRGLLGSISGVIDGTYLASPAGAGGTSPNSVQVLPRHDRFPSWAQRAAIFRRSPHKATAKLFMSWLLSQQTQQNIIASFTWSVRADVAPPMGLKPLADYPTTNPLDFPKFMSDRAAVDRFKSQVELYVGAVQGPNPADPQNTLGRTPGRF</sequence>
<dbReference type="PANTHER" id="PTHR30006">
    <property type="entry name" value="THIAMINE-BINDING PERIPLASMIC PROTEIN-RELATED"/>
    <property type="match status" value="1"/>
</dbReference>
<evidence type="ECO:0000256" key="2">
    <source>
        <dbReference type="SAM" id="MobiDB-lite"/>
    </source>
</evidence>
<dbReference type="EMBL" id="LMWU01000065">
    <property type="protein sequence ID" value="KUN58054.1"/>
    <property type="molecule type" value="Genomic_DNA"/>
</dbReference>
<feature type="chain" id="PRO_5039714024" evidence="3">
    <location>
        <begin position="32"/>
        <end position="379"/>
    </location>
</feature>
<evidence type="ECO:0000256" key="1">
    <source>
        <dbReference type="ARBA" id="ARBA00022729"/>
    </source>
</evidence>
<evidence type="ECO:0000313" key="5">
    <source>
        <dbReference type="Proteomes" id="UP000053669"/>
    </source>
</evidence>
<keyword evidence="1 3" id="KW-0732">Signal</keyword>
<reference evidence="4 5" key="1">
    <citation type="submission" date="2015-10" db="EMBL/GenBank/DDBJ databases">
        <title>Draft genome sequence of Streptomyces canus DSM 40017, type strain for the species Streptomyces canus.</title>
        <authorList>
            <person name="Ruckert C."/>
            <person name="Winkler A."/>
            <person name="Kalinowski J."/>
            <person name="Kampfer P."/>
            <person name="Glaeser S."/>
        </authorList>
    </citation>
    <scope>NUCLEOTIDE SEQUENCE [LARGE SCALE GENOMIC DNA]</scope>
    <source>
        <strain evidence="4 5">DSM 40017</strain>
    </source>
</reference>
<dbReference type="RefSeq" id="WP_059211066.1">
    <property type="nucleotide sequence ID" value="NZ_KQ948677.1"/>
</dbReference>
<dbReference type="STRING" id="58343.AQJ46_44515"/>
<evidence type="ECO:0000256" key="3">
    <source>
        <dbReference type="SAM" id="SignalP"/>
    </source>
</evidence>
<proteinExistence type="predicted"/>
<organism evidence="4 5">
    <name type="scientific">Streptomyces canus</name>
    <dbReference type="NCBI Taxonomy" id="58343"/>
    <lineage>
        <taxon>Bacteria</taxon>
        <taxon>Bacillati</taxon>
        <taxon>Actinomycetota</taxon>
        <taxon>Actinomycetes</taxon>
        <taxon>Kitasatosporales</taxon>
        <taxon>Streptomycetaceae</taxon>
        <taxon>Streptomyces</taxon>
        <taxon>Streptomyces aurantiacus group</taxon>
    </lineage>
</organism>
<dbReference type="InterPro" id="IPR006311">
    <property type="entry name" value="TAT_signal"/>
</dbReference>
<accession>A0A101RM31</accession>
<protein>
    <submittedName>
        <fullName evidence="4">ABC transporter substrate-binding protein</fullName>
    </submittedName>
</protein>
<dbReference type="AlphaFoldDB" id="A0A101RM31"/>
<name>A0A101RM31_9ACTN</name>
<feature type="signal peptide" evidence="3">
    <location>
        <begin position="1"/>
        <end position="31"/>
    </location>
</feature>
<evidence type="ECO:0000313" key="4">
    <source>
        <dbReference type="EMBL" id="KUN58054.1"/>
    </source>
</evidence>
<dbReference type="PANTHER" id="PTHR30006:SF2">
    <property type="entry name" value="ABC TRANSPORTER SUBSTRATE-BINDING PROTEIN"/>
    <property type="match status" value="1"/>
</dbReference>